<dbReference type="Gene3D" id="2.60.34.30">
    <property type="entry name" value="Competence, DNA-entry nuclease inhibitor, ComJ"/>
    <property type="match status" value="1"/>
</dbReference>
<name>A0A1Q9A684_9HYPH</name>
<protein>
    <submittedName>
        <fullName evidence="2">Uncharacterized protein</fullName>
    </submittedName>
</protein>
<dbReference type="Proteomes" id="UP000185598">
    <property type="component" value="Unassembled WGS sequence"/>
</dbReference>
<dbReference type="Proteomes" id="UP000544107">
    <property type="component" value="Unassembled WGS sequence"/>
</dbReference>
<reference evidence="1 4" key="2">
    <citation type="submission" date="2020-08" db="EMBL/GenBank/DDBJ databases">
        <title>Genomic Encyclopedia of Type Strains, Phase IV (KMG-IV): sequencing the most valuable type-strain genomes for metagenomic binning, comparative biology and taxonomic classification.</title>
        <authorList>
            <person name="Goeker M."/>
        </authorList>
    </citation>
    <scope>NUCLEOTIDE SEQUENCE [LARGE SCALE GENOMIC DNA]</scope>
    <source>
        <strain evidence="1 4">DSM 100021</strain>
    </source>
</reference>
<dbReference type="AlphaFoldDB" id="A0A1Q9A684"/>
<dbReference type="InterPro" id="IPR038691">
    <property type="entry name" value="ComJ_sf"/>
</dbReference>
<gene>
    <name evidence="2" type="ORF">BJF91_12135</name>
    <name evidence="1" type="ORF">GGQ71_003080</name>
</gene>
<evidence type="ECO:0000313" key="4">
    <source>
        <dbReference type="Proteomes" id="UP000544107"/>
    </source>
</evidence>
<organism evidence="2 3">
    <name type="scientific">Allorhizobium taibaishanense</name>
    <dbReference type="NCBI Taxonomy" id="887144"/>
    <lineage>
        <taxon>Bacteria</taxon>
        <taxon>Pseudomonadati</taxon>
        <taxon>Pseudomonadota</taxon>
        <taxon>Alphaproteobacteria</taxon>
        <taxon>Hyphomicrobiales</taxon>
        <taxon>Rhizobiaceae</taxon>
        <taxon>Rhizobium/Agrobacterium group</taxon>
        <taxon>Allorhizobium</taxon>
    </lineage>
</organism>
<comment type="caution">
    <text evidence="2">The sequence shown here is derived from an EMBL/GenBank/DDBJ whole genome shotgun (WGS) entry which is preliminary data.</text>
</comment>
<reference evidence="2 3" key="1">
    <citation type="submission" date="2016-09" db="EMBL/GenBank/DDBJ databases">
        <title>Rhizobium oryziradicis sp. nov., isolated from the root of rice.</title>
        <authorList>
            <person name="Zhao J."/>
            <person name="Zhang X."/>
        </authorList>
    </citation>
    <scope>NUCLEOTIDE SEQUENCE [LARGE SCALE GENOMIC DNA]</scope>
    <source>
        <strain evidence="2 3">14971</strain>
    </source>
</reference>
<proteinExistence type="predicted"/>
<dbReference type="EMBL" id="MKIN01000021">
    <property type="protein sequence ID" value="OLP50080.1"/>
    <property type="molecule type" value="Genomic_DNA"/>
</dbReference>
<evidence type="ECO:0000313" key="1">
    <source>
        <dbReference type="EMBL" id="MBB4008800.1"/>
    </source>
</evidence>
<dbReference type="OrthoDB" id="280156at2"/>
<dbReference type="EMBL" id="JACIED010000003">
    <property type="protein sequence ID" value="MBB4008800.1"/>
    <property type="molecule type" value="Genomic_DNA"/>
</dbReference>
<evidence type="ECO:0000313" key="3">
    <source>
        <dbReference type="Proteomes" id="UP000185598"/>
    </source>
</evidence>
<sequence>MRILYQGDIFADYFQFFLRDQARADLPDDYSDDSIEARLMAGEHGVIVHTARNMTVTVLLEWHDQRPEVDLSAFQHVVEANFACPTGQLLLAGLTDDENTAPRFDITPGRIGLRACFNGLDTVSEDGLDGEDRYHLQIWPQMETRSFEVLKAWPT</sequence>
<evidence type="ECO:0000313" key="2">
    <source>
        <dbReference type="EMBL" id="OLP50080.1"/>
    </source>
</evidence>
<keyword evidence="3" id="KW-1185">Reference proteome</keyword>
<dbReference type="RefSeq" id="WP_075613972.1">
    <property type="nucleotide sequence ID" value="NZ_JACIED010000003.1"/>
</dbReference>
<accession>A0A1Q9A684</accession>